<dbReference type="AlphaFoldDB" id="A0A2V0QWQ8"/>
<evidence type="ECO:0000313" key="2">
    <source>
        <dbReference type="Proteomes" id="UP000247480"/>
    </source>
</evidence>
<sequence>MLNQAACFSLRAVVANNTMHIAIFRNSVVVLRLLGSRMKSISEKHPRESFMHHLNR</sequence>
<name>A0A2V0QWQ8_PSESF</name>
<protein>
    <submittedName>
        <fullName evidence="1">Choline-glycine betaine transporter</fullName>
    </submittedName>
</protein>
<dbReference type="Proteomes" id="UP000247480">
    <property type="component" value="Unassembled WGS sequence"/>
</dbReference>
<dbReference type="EMBL" id="BGJZ01000340">
    <property type="protein sequence ID" value="GBH13050.1"/>
    <property type="molecule type" value="Genomic_DNA"/>
</dbReference>
<accession>A0A2V0QWQ8</accession>
<organism evidence="1 2">
    <name type="scientific">Pseudomonas syringae pv. actinidiae</name>
    <dbReference type="NCBI Taxonomy" id="103796"/>
    <lineage>
        <taxon>Bacteria</taxon>
        <taxon>Pseudomonadati</taxon>
        <taxon>Pseudomonadota</taxon>
        <taxon>Gammaproteobacteria</taxon>
        <taxon>Pseudomonadales</taxon>
        <taxon>Pseudomonadaceae</taxon>
        <taxon>Pseudomonas</taxon>
        <taxon>Pseudomonas syringae</taxon>
    </lineage>
</organism>
<comment type="caution">
    <text evidence="1">The sequence shown here is derived from an EMBL/GenBank/DDBJ whole genome shotgun (WGS) entry which is preliminary data.</text>
</comment>
<reference evidence="1 2" key="1">
    <citation type="submission" date="2018-04" db="EMBL/GenBank/DDBJ databases">
        <title>Draft genome sequence of Pseudomonas syringae pv. actinidiae biovar 1 strains isolated from kiwifruit in Kagawa prefecture.</title>
        <authorList>
            <person name="Tabuchi M."/>
            <person name="Saito M."/>
            <person name="Fujiwara S."/>
            <person name="Sasa N."/>
            <person name="Akimitsu K."/>
            <person name="Gomi K."/>
            <person name="Konishi-Sugita S."/>
            <person name="Hamano K."/>
            <person name="Kataoka I."/>
        </authorList>
    </citation>
    <scope>NUCLEOTIDE SEQUENCE [LARGE SCALE GENOMIC DNA]</scope>
    <source>
        <strain evidence="1 2">MAFF212206</strain>
    </source>
</reference>
<proteinExistence type="predicted"/>
<evidence type="ECO:0000313" key="1">
    <source>
        <dbReference type="EMBL" id="GBH13050.1"/>
    </source>
</evidence>
<gene>
    <name evidence="1" type="ORF">KPSA1_06530</name>
</gene>